<comment type="caution">
    <text evidence="1">The sequence shown here is derived from an EMBL/GenBank/DDBJ whole genome shotgun (WGS) entry which is preliminary data.</text>
</comment>
<reference evidence="1 2" key="1">
    <citation type="journal article" date="2015" name="Int. J. Syst. Evol. Microbiol.">
        <title>Carboxylicivirga linearis sp. nov., isolated from a sea cucumber culture pond.</title>
        <authorList>
            <person name="Wang F.Q."/>
            <person name="Zhou Y.X."/>
            <person name="Lin X.Z."/>
            <person name="Chen G.J."/>
            <person name="Du Z.J."/>
        </authorList>
    </citation>
    <scope>NUCLEOTIDE SEQUENCE [LARGE SCALE GENOMIC DNA]</scope>
    <source>
        <strain evidence="1 2">FB218</strain>
    </source>
</reference>
<accession>A0ABS5JRT4</accession>
<organism evidence="1 2">
    <name type="scientific">Carboxylicivirga linearis</name>
    <dbReference type="NCBI Taxonomy" id="1628157"/>
    <lineage>
        <taxon>Bacteria</taxon>
        <taxon>Pseudomonadati</taxon>
        <taxon>Bacteroidota</taxon>
        <taxon>Bacteroidia</taxon>
        <taxon>Marinilabiliales</taxon>
        <taxon>Marinilabiliaceae</taxon>
        <taxon>Carboxylicivirga</taxon>
    </lineage>
</organism>
<evidence type="ECO:0000313" key="1">
    <source>
        <dbReference type="EMBL" id="MBS2097589.1"/>
    </source>
</evidence>
<gene>
    <name evidence="1" type="ORF">KEM10_04810</name>
</gene>
<name>A0ABS5JRT4_9BACT</name>
<dbReference type="Proteomes" id="UP000708576">
    <property type="component" value="Unassembled WGS sequence"/>
</dbReference>
<dbReference type="EMBL" id="JAGUCO010000002">
    <property type="protein sequence ID" value="MBS2097589.1"/>
    <property type="molecule type" value="Genomic_DNA"/>
</dbReference>
<dbReference type="RefSeq" id="WP_212214186.1">
    <property type="nucleotide sequence ID" value="NZ_JAGUCO010000002.1"/>
</dbReference>
<sequence length="424" mass="47089">MNNKKGVEVSKNTFLRQLKTEVSSLNYKLLFAILTIGMISFVSCEKEAVEEPGNIPGMGYTDGSLEAQSYDFNDNLSFGEIRGVSSTSLSSVLKSTGTFDFKVFGSGDQIRVEITVTNDHSTECRSLWFRAGTVFEVDDPNVQHAILMCPVNVCVPPNSEKTFILDLYCLNEGKDRPTENNTYTFLGVTTSKPVLDLLTLLQGKKINWEHYVAYPEPDLNYADIIERLQEILWKITNGSGLTSEDTEFINGLPNLPIGVLPEGVYDIYIPLPLCWCYDECNGNTTGALSFISFAFNCDGEAMVDLENGLYTTDGFNFNVETNYKQTSGTIKFEEAGKPQLGENGSVDIGYFTFELSCLDYDAQFDITTKNQDEITQTVTIASLGEGILMTNGFMVELVTILEVDNGYEYTFRVISDSCEASDIK</sequence>
<protein>
    <submittedName>
        <fullName evidence="1">Uncharacterized protein</fullName>
    </submittedName>
</protein>
<keyword evidence="2" id="KW-1185">Reference proteome</keyword>
<proteinExistence type="predicted"/>
<evidence type="ECO:0000313" key="2">
    <source>
        <dbReference type="Proteomes" id="UP000708576"/>
    </source>
</evidence>